<name>A0A9K3H2B4_HELAN</name>
<evidence type="ECO:0000313" key="1">
    <source>
        <dbReference type="EMBL" id="KAF5764862.1"/>
    </source>
</evidence>
<protein>
    <submittedName>
        <fullName evidence="1">Uncharacterized protein</fullName>
    </submittedName>
</protein>
<dbReference type="Gramene" id="mRNA:HanXRQr2_Chr15g0696951">
    <property type="protein sequence ID" value="CDS:HanXRQr2_Chr15g0696951.1"/>
    <property type="gene ID" value="HanXRQr2_Chr15g0696951"/>
</dbReference>
<keyword evidence="2" id="KW-1185">Reference proteome</keyword>
<dbReference type="EMBL" id="MNCJ02000330">
    <property type="protein sequence ID" value="KAF5764862.1"/>
    <property type="molecule type" value="Genomic_DNA"/>
</dbReference>
<evidence type="ECO:0000313" key="2">
    <source>
        <dbReference type="Proteomes" id="UP000215914"/>
    </source>
</evidence>
<dbReference type="AlphaFoldDB" id="A0A9K3H2B4"/>
<reference evidence="1" key="2">
    <citation type="submission" date="2020-06" db="EMBL/GenBank/DDBJ databases">
        <title>Helianthus annuus Genome sequencing and assembly Release 2.</title>
        <authorList>
            <person name="Gouzy J."/>
            <person name="Langlade N."/>
            <person name="Munos S."/>
        </authorList>
    </citation>
    <scope>NUCLEOTIDE SEQUENCE</scope>
    <source>
        <tissue evidence="1">Leaves</tissue>
    </source>
</reference>
<organism evidence="1 2">
    <name type="scientific">Helianthus annuus</name>
    <name type="common">Common sunflower</name>
    <dbReference type="NCBI Taxonomy" id="4232"/>
    <lineage>
        <taxon>Eukaryota</taxon>
        <taxon>Viridiplantae</taxon>
        <taxon>Streptophyta</taxon>
        <taxon>Embryophyta</taxon>
        <taxon>Tracheophyta</taxon>
        <taxon>Spermatophyta</taxon>
        <taxon>Magnoliopsida</taxon>
        <taxon>eudicotyledons</taxon>
        <taxon>Gunneridae</taxon>
        <taxon>Pentapetalae</taxon>
        <taxon>asterids</taxon>
        <taxon>campanulids</taxon>
        <taxon>Asterales</taxon>
        <taxon>Asteraceae</taxon>
        <taxon>Asteroideae</taxon>
        <taxon>Heliantheae alliance</taxon>
        <taxon>Heliantheae</taxon>
        <taxon>Helianthus</taxon>
    </lineage>
</organism>
<gene>
    <name evidence="1" type="ORF">HanXRQr2_Chr15g0696951</name>
</gene>
<accession>A0A9K3H2B4</accession>
<reference evidence="1" key="1">
    <citation type="journal article" date="2017" name="Nature">
        <title>The sunflower genome provides insights into oil metabolism, flowering and Asterid evolution.</title>
        <authorList>
            <person name="Badouin H."/>
            <person name="Gouzy J."/>
            <person name="Grassa C.J."/>
            <person name="Murat F."/>
            <person name="Staton S.E."/>
            <person name="Cottret L."/>
            <person name="Lelandais-Briere C."/>
            <person name="Owens G.L."/>
            <person name="Carrere S."/>
            <person name="Mayjonade B."/>
            <person name="Legrand L."/>
            <person name="Gill N."/>
            <person name="Kane N.C."/>
            <person name="Bowers J.E."/>
            <person name="Hubner S."/>
            <person name="Bellec A."/>
            <person name="Berard A."/>
            <person name="Berges H."/>
            <person name="Blanchet N."/>
            <person name="Boniface M.C."/>
            <person name="Brunel D."/>
            <person name="Catrice O."/>
            <person name="Chaidir N."/>
            <person name="Claudel C."/>
            <person name="Donnadieu C."/>
            <person name="Faraut T."/>
            <person name="Fievet G."/>
            <person name="Helmstetter N."/>
            <person name="King M."/>
            <person name="Knapp S.J."/>
            <person name="Lai Z."/>
            <person name="Le Paslier M.C."/>
            <person name="Lippi Y."/>
            <person name="Lorenzon L."/>
            <person name="Mandel J.R."/>
            <person name="Marage G."/>
            <person name="Marchand G."/>
            <person name="Marquand E."/>
            <person name="Bret-Mestries E."/>
            <person name="Morien E."/>
            <person name="Nambeesan S."/>
            <person name="Nguyen T."/>
            <person name="Pegot-Espagnet P."/>
            <person name="Pouilly N."/>
            <person name="Raftis F."/>
            <person name="Sallet E."/>
            <person name="Schiex T."/>
            <person name="Thomas J."/>
            <person name="Vandecasteele C."/>
            <person name="Vares D."/>
            <person name="Vear F."/>
            <person name="Vautrin S."/>
            <person name="Crespi M."/>
            <person name="Mangin B."/>
            <person name="Burke J.M."/>
            <person name="Salse J."/>
            <person name="Munos S."/>
            <person name="Vincourt P."/>
            <person name="Rieseberg L.H."/>
            <person name="Langlade N.B."/>
        </authorList>
    </citation>
    <scope>NUCLEOTIDE SEQUENCE</scope>
    <source>
        <tissue evidence="1">Leaves</tissue>
    </source>
</reference>
<comment type="caution">
    <text evidence="1">The sequence shown here is derived from an EMBL/GenBank/DDBJ whole genome shotgun (WGS) entry which is preliminary data.</text>
</comment>
<proteinExistence type="predicted"/>
<dbReference type="Proteomes" id="UP000215914">
    <property type="component" value="Unassembled WGS sequence"/>
</dbReference>
<sequence>MSYDQFCNQFSTFHLIITTHCIKFRCIFIIRQLKINKTFCTFQAFDKHTLLQVSQEMCRCP</sequence>